<accession>A0A3N4LVW0</accession>
<keyword evidence="2" id="KW-1185">Reference proteome</keyword>
<dbReference type="InParanoid" id="A0A3N4LVW0"/>
<organism evidence="1 2">
    <name type="scientific">Terfezia boudieri ATCC MYA-4762</name>
    <dbReference type="NCBI Taxonomy" id="1051890"/>
    <lineage>
        <taxon>Eukaryota</taxon>
        <taxon>Fungi</taxon>
        <taxon>Dikarya</taxon>
        <taxon>Ascomycota</taxon>
        <taxon>Pezizomycotina</taxon>
        <taxon>Pezizomycetes</taxon>
        <taxon>Pezizales</taxon>
        <taxon>Pezizaceae</taxon>
        <taxon>Terfezia</taxon>
    </lineage>
</organism>
<protein>
    <submittedName>
        <fullName evidence="1">Uncharacterized protein</fullName>
    </submittedName>
</protein>
<dbReference type="AlphaFoldDB" id="A0A3N4LVW0"/>
<evidence type="ECO:0000313" key="2">
    <source>
        <dbReference type="Proteomes" id="UP000267821"/>
    </source>
</evidence>
<sequence length="77" mass="8955">MQSEEKRKLSSRGFESDYSRTTKLWIFIRLQAVQLVTLWQSLVCVWDNTSSAWPPPPLISETIRDQLLSTFTSYSSL</sequence>
<reference evidence="1 2" key="1">
    <citation type="journal article" date="2018" name="Nat. Ecol. Evol.">
        <title>Pezizomycetes genomes reveal the molecular basis of ectomycorrhizal truffle lifestyle.</title>
        <authorList>
            <person name="Murat C."/>
            <person name="Payen T."/>
            <person name="Noel B."/>
            <person name="Kuo A."/>
            <person name="Morin E."/>
            <person name="Chen J."/>
            <person name="Kohler A."/>
            <person name="Krizsan K."/>
            <person name="Balestrini R."/>
            <person name="Da Silva C."/>
            <person name="Montanini B."/>
            <person name="Hainaut M."/>
            <person name="Levati E."/>
            <person name="Barry K.W."/>
            <person name="Belfiori B."/>
            <person name="Cichocki N."/>
            <person name="Clum A."/>
            <person name="Dockter R.B."/>
            <person name="Fauchery L."/>
            <person name="Guy J."/>
            <person name="Iotti M."/>
            <person name="Le Tacon F."/>
            <person name="Lindquist E.A."/>
            <person name="Lipzen A."/>
            <person name="Malagnac F."/>
            <person name="Mello A."/>
            <person name="Molinier V."/>
            <person name="Miyauchi S."/>
            <person name="Poulain J."/>
            <person name="Riccioni C."/>
            <person name="Rubini A."/>
            <person name="Sitrit Y."/>
            <person name="Splivallo R."/>
            <person name="Traeger S."/>
            <person name="Wang M."/>
            <person name="Zifcakova L."/>
            <person name="Wipf D."/>
            <person name="Zambonelli A."/>
            <person name="Paolocci F."/>
            <person name="Nowrousian M."/>
            <person name="Ottonello S."/>
            <person name="Baldrian P."/>
            <person name="Spatafora J.W."/>
            <person name="Henrissat B."/>
            <person name="Nagy L.G."/>
            <person name="Aury J.M."/>
            <person name="Wincker P."/>
            <person name="Grigoriev I.V."/>
            <person name="Bonfante P."/>
            <person name="Martin F.M."/>
        </authorList>
    </citation>
    <scope>NUCLEOTIDE SEQUENCE [LARGE SCALE GENOMIC DNA]</scope>
    <source>
        <strain evidence="1 2">ATCC MYA-4762</strain>
    </source>
</reference>
<name>A0A3N4LVW0_9PEZI</name>
<evidence type="ECO:0000313" key="1">
    <source>
        <dbReference type="EMBL" id="RPB27036.1"/>
    </source>
</evidence>
<gene>
    <name evidence="1" type="ORF">L211DRAFT_603824</name>
</gene>
<proteinExistence type="predicted"/>
<dbReference type="EMBL" id="ML121532">
    <property type="protein sequence ID" value="RPB27036.1"/>
    <property type="molecule type" value="Genomic_DNA"/>
</dbReference>
<dbReference type="Proteomes" id="UP000267821">
    <property type="component" value="Unassembled WGS sequence"/>
</dbReference>